<evidence type="ECO:0000313" key="2">
    <source>
        <dbReference type="EMBL" id="MEQ2205318.1"/>
    </source>
</evidence>
<name>A0ABV0RCN4_9TELE</name>
<dbReference type="InterPro" id="IPR024983">
    <property type="entry name" value="CHAT_dom"/>
</dbReference>
<feature type="domain" description="CHAT" evidence="1">
    <location>
        <begin position="2"/>
        <end position="80"/>
    </location>
</feature>
<organism evidence="2 3">
    <name type="scientific">Xenoophorus captivus</name>
    <dbReference type="NCBI Taxonomy" id="1517983"/>
    <lineage>
        <taxon>Eukaryota</taxon>
        <taxon>Metazoa</taxon>
        <taxon>Chordata</taxon>
        <taxon>Craniata</taxon>
        <taxon>Vertebrata</taxon>
        <taxon>Euteleostomi</taxon>
        <taxon>Actinopterygii</taxon>
        <taxon>Neopterygii</taxon>
        <taxon>Teleostei</taxon>
        <taxon>Neoteleostei</taxon>
        <taxon>Acanthomorphata</taxon>
        <taxon>Ovalentaria</taxon>
        <taxon>Atherinomorphae</taxon>
        <taxon>Cyprinodontiformes</taxon>
        <taxon>Goodeidae</taxon>
        <taxon>Xenoophorus</taxon>
    </lineage>
</organism>
<comment type="caution">
    <text evidence="2">The sequence shown here is derived from an EMBL/GenBank/DDBJ whole genome shotgun (WGS) entry which is preliminary data.</text>
</comment>
<accession>A0ABV0RCN4</accession>
<proteinExistence type="predicted"/>
<sequence>MDRWLWGPLPSAQDEALSLGEQLGCHPLTEVNATKERVLAALNQAECVHFATHISWKLAALVLAPSQERTLGDMPSSRPKENTLCGKSALGEAVDQEGEVECLFPKSCSSPGRLRGVEERSEDGESVCGVESVCDSMPLHDFLLTAADILDLCLTVKLVCLDSPLTKPCFNIAILPCLFNKMHWYFVAAKSPEGSHCKFNVLLCYPAVCLPSGYMLIGSDVKLNSPMSLVGQALAEILQYPEKARDALRVLLHLVSCHYTSEALNVFY</sequence>
<protein>
    <recommendedName>
        <fullName evidence="1">CHAT domain-containing protein</fullName>
    </recommendedName>
</protein>
<dbReference type="EMBL" id="JAHRIN010042045">
    <property type="protein sequence ID" value="MEQ2205318.1"/>
    <property type="molecule type" value="Genomic_DNA"/>
</dbReference>
<keyword evidence="3" id="KW-1185">Reference proteome</keyword>
<evidence type="ECO:0000259" key="1">
    <source>
        <dbReference type="Pfam" id="PF12770"/>
    </source>
</evidence>
<gene>
    <name evidence="2" type="ORF">XENOCAPTIV_016775</name>
</gene>
<reference evidence="2 3" key="1">
    <citation type="submission" date="2021-06" db="EMBL/GenBank/DDBJ databases">
        <authorList>
            <person name="Palmer J.M."/>
        </authorList>
    </citation>
    <scope>NUCLEOTIDE SEQUENCE [LARGE SCALE GENOMIC DNA]</scope>
    <source>
        <strain evidence="2 3">XC_2019</strain>
        <tissue evidence="2">Muscle</tissue>
    </source>
</reference>
<dbReference type="Proteomes" id="UP001434883">
    <property type="component" value="Unassembled WGS sequence"/>
</dbReference>
<dbReference type="Pfam" id="PF12770">
    <property type="entry name" value="CHAT"/>
    <property type="match status" value="1"/>
</dbReference>
<evidence type="ECO:0000313" key="3">
    <source>
        <dbReference type="Proteomes" id="UP001434883"/>
    </source>
</evidence>